<keyword evidence="1" id="KW-1133">Transmembrane helix</keyword>
<evidence type="ECO:0000256" key="1">
    <source>
        <dbReference type="SAM" id="Phobius"/>
    </source>
</evidence>
<protein>
    <submittedName>
        <fullName evidence="2">Uncharacterized protein</fullName>
    </submittedName>
</protein>
<dbReference type="Proteomes" id="UP000236753">
    <property type="component" value="Unassembled WGS sequence"/>
</dbReference>
<evidence type="ECO:0000313" key="3">
    <source>
        <dbReference type="Proteomes" id="UP000236753"/>
    </source>
</evidence>
<name>A0A1H5WGR3_9PROT</name>
<accession>A0A1H5WGR3</accession>
<keyword evidence="1" id="KW-0472">Membrane</keyword>
<feature type="transmembrane region" description="Helical" evidence="1">
    <location>
        <begin position="49"/>
        <end position="72"/>
    </location>
</feature>
<organism evidence="2 3">
    <name type="scientific">Nitrosomonas ureae</name>
    <dbReference type="NCBI Taxonomy" id="44577"/>
    <lineage>
        <taxon>Bacteria</taxon>
        <taxon>Pseudomonadati</taxon>
        <taxon>Pseudomonadota</taxon>
        <taxon>Betaproteobacteria</taxon>
        <taxon>Nitrosomonadales</taxon>
        <taxon>Nitrosomonadaceae</taxon>
        <taxon>Nitrosomonas</taxon>
    </lineage>
</organism>
<sequence length="123" mass="14409">MLVRYSMKKYQLKNIKPRVRKKYSRIRGLFNILCQSIREKINKSMDNDILPLIIAPLIFISFAGLEWCSWYLDVPVPSPILLIIVITGLGALCYIYELLERKEPTNKKERIGVTTDHKHPELH</sequence>
<dbReference type="EMBL" id="FNUX01000018">
    <property type="protein sequence ID" value="SEF98007.1"/>
    <property type="molecule type" value="Genomic_DNA"/>
</dbReference>
<dbReference type="AlphaFoldDB" id="A0A1H5WGR3"/>
<evidence type="ECO:0000313" key="2">
    <source>
        <dbReference type="EMBL" id="SEF98007.1"/>
    </source>
</evidence>
<keyword evidence="1" id="KW-0812">Transmembrane</keyword>
<gene>
    <name evidence="2" type="ORF">SAMN05216334_11820</name>
</gene>
<proteinExistence type="predicted"/>
<reference evidence="2 3" key="1">
    <citation type="submission" date="2016-10" db="EMBL/GenBank/DDBJ databases">
        <authorList>
            <person name="de Groot N.N."/>
        </authorList>
    </citation>
    <scope>NUCLEOTIDE SEQUENCE [LARGE SCALE GENOMIC DNA]</scope>
    <source>
        <strain evidence="2 3">Nm13</strain>
    </source>
</reference>
<feature type="transmembrane region" description="Helical" evidence="1">
    <location>
        <begin position="78"/>
        <end position="99"/>
    </location>
</feature>